<evidence type="ECO:0000256" key="4">
    <source>
        <dbReference type="ARBA" id="ARBA00023274"/>
    </source>
</evidence>
<dbReference type="InterPro" id="IPR001021">
    <property type="entry name" value="Ribosomal_bL25_long"/>
</dbReference>
<protein>
    <recommendedName>
        <fullName evidence="5">Large ribosomal subunit protein bL25</fullName>
    </recommendedName>
    <alternativeName>
        <fullName evidence="5">General stress protein CTC</fullName>
    </alternativeName>
</protein>
<organism evidence="9 10">
    <name type="scientific">Mesobacillus maritimus</name>
    <dbReference type="NCBI Taxonomy" id="1643336"/>
    <lineage>
        <taxon>Bacteria</taxon>
        <taxon>Bacillati</taxon>
        <taxon>Bacillota</taxon>
        <taxon>Bacilli</taxon>
        <taxon>Bacillales</taxon>
        <taxon>Bacillaceae</taxon>
        <taxon>Mesobacillus</taxon>
    </lineage>
</organism>
<evidence type="ECO:0000256" key="6">
    <source>
        <dbReference type="SAM" id="MobiDB-lite"/>
    </source>
</evidence>
<dbReference type="HAMAP" id="MF_01334">
    <property type="entry name" value="Ribosomal_bL25_CTC"/>
    <property type="match status" value="1"/>
</dbReference>
<dbReference type="PANTHER" id="PTHR33284:SF1">
    <property type="entry name" value="RIBOSOMAL PROTEIN L25_GLN-TRNA SYNTHETASE, ANTI-CODON-BINDING DOMAIN-CONTAINING PROTEIN"/>
    <property type="match status" value="1"/>
</dbReference>
<dbReference type="Gene3D" id="2.170.120.20">
    <property type="entry name" value="Ribosomal protein L25, beta domain"/>
    <property type="match status" value="1"/>
</dbReference>
<dbReference type="Pfam" id="PF01386">
    <property type="entry name" value="Ribosomal_L25p"/>
    <property type="match status" value="1"/>
</dbReference>
<feature type="domain" description="Large ribosomal subunit protein bL25 L25" evidence="7">
    <location>
        <begin position="5"/>
        <end position="92"/>
    </location>
</feature>
<dbReference type="InterPro" id="IPR011035">
    <property type="entry name" value="Ribosomal_bL25/Gln-tRNA_synth"/>
</dbReference>
<reference evidence="9 10" key="1">
    <citation type="submission" date="2020-07" db="EMBL/GenBank/DDBJ databases">
        <title>Fungal Genomes of the International Space Station.</title>
        <authorList>
            <person name="Seuylemezian A."/>
            <person name="Singh N.K."/>
            <person name="Wood J."/>
            <person name="Venkateswaran K."/>
        </authorList>
    </citation>
    <scope>NUCLEOTIDE SEQUENCE [LARGE SCALE GENOMIC DNA]</scope>
    <source>
        <strain evidence="9 10">PL-B2</strain>
    </source>
</reference>
<dbReference type="InterPro" id="IPR020930">
    <property type="entry name" value="Ribosomal_uL5_bac-type"/>
</dbReference>
<comment type="similarity">
    <text evidence="5">Belongs to the bacterial ribosomal protein bL25 family. CTC subfamily.</text>
</comment>
<feature type="compositionally biased region" description="Polar residues" evidence="6">
    <location>
        <begin position="9"/>
        <end position="20"/>
    </location>
</feature>
<dbReference type="GO" id="GO:0005840">
    <property type="term" value="C:ribosome"/>
    <property type="evidence" value="ECO:0007669"/>
    <property type="project" value="UniProtKB-KW"/>
</dbReference>
<dbReference type="InterPro" id="IPR029751">
    <property type="entry name" value="Ribosomal_L25_dom"/>
</dbReference>
<dbReference type="NCBIfam" id="TIGR00731">
    <property type="entry name" value="bL25_bact_ctc"/>
    <property type="match status" value="1"/>
</dbReference>
<dbReference type="InterPro" id="IPR020057">
    <property type="entry name" value="Ribosomal_bL25_b-dom"/>
</dbReference>
<dbReference type="InterPro" id="IPR020056">
    <property type="entry name" value="Rbsml_bL25/Gln-tRNA_synth_N"/>
</dbReference>
<comment type="function">
    <text evidence="5">This is one of the proteins that binds to the 5S RNA in the ribosome where it forms part of the central protuberance.</text>
</comment>
<evidence type="ECO:0000256" key="2">
    <source>
        <dbReference type="ARBA" id="ARBA00022884"/>
    </source>
</evidence>
<evidence type="ECO:0000313" key="10">
    <source>
        <dbReference type="Proteomes" id="UP000769780"/>
    </source>
</evidence>
<evidence type="ECO:0000256" key="5">
    <source>
        <dbReference type="HAMAP-Rule" id="MF_01334"/>
    </source>
</evidence>
<feature type="region of interest" description="Disordered" evidence="6">
    <location>
        <begin position="182"/>
        <end position="214"/>
    </location>
</feature>
<dbReference type="RefSeq" id="WP_221870487.1">
    <property type="nucleotide sequence ID" value="NZ_JACWFH010000003.1"/>
</dbReference>
<dbReference type="EMBL" id="JACWFH010000003">
    <property type="protein sequence ID" value="MBY0095477.1"/>
    <property type="molecule type" value="Genomic_DNA"/>
</dbReference>
<evidence type="ECO:0000256" key="3">
    <source>
        <dbReference type="ARBA" id="ARBA00022980"/>
    </source>
</evidence>
<evidence type="ECO:0000256" key="1">
    <source>
        <dbReference type="ARBA" id="ARBA00022730"/>
    </source>
</evidence>
<dbReference type="PANTHER" id="PTHR33284">
    <property type="entry name" value="RIBOSOMAL PROTEIN L25/GLN-TRNA SYNTHETASE, ANTI-CODON-BINDING DOMAIN-CONTAINING PROTEIN"/>
    <property type="match status" value="1"/>
</dbReference>
<feature type="region of interest" description="Disordered" evidence="6">
    <location>
        <begin position="1"/>
        <end position="20"/>
    </location>
</feature>
<dbReference type="CDD" id="cd00495">
    <property type="entry name" value="Ribosomal_L25_TL5_CTC"/>
    <property type="match status" value="1"/>
</dbReference>
<keyword evidence="4 5" id="KW-0687">Ribonucleoprotein</keyword>
<feature type="domain" description="Large ribosomal subunit protein bL25 beta" evidence="8">
    <location>
        <begin position="102"/>
        <end position="183"/>
    </location>
</feature>
<dbReference type="Pfam" id="PF14693">
    <property type="entry name" value="Ribosomal_TL5_C"/>
    <property type="match status" value="1"/>
</dbReference>
<keyword evidence="1 5" id="KW-0699">rRNA-binding</keyword>
<feature type="compositionally biased region" description="Basic and acidic residues" evidence="6">
    <location>
        <begin position="196"/>
        <end position="214"/>
    </location>
</feature>
<dbReference type="Gene3D" id="2.40.240.10">
    <property type="entry name" value="Ribosomal Protein L25, Chain P"/>
    <property type="match status" value="1"/>
</dbReference>
<dbReference type="SUPFAM" id="SSF50715">
    <property type="entry name" value="Ribosomal protein L25-like"/>
    <property type="match status" value="1"/>
</dbReference>
<dbReference type="NCBIfam" id="NF004133">
    <property type="entry name" value="PRK05618.2-4"/>
    <property type="match status" value="1"/>
</dbReference>
<evidence type="ECO:0000259" key="7">
    <source>
        <dbReference type="Pfam" id="PF01386"/>
    </source>
</evidence>
<accession>A0ABS7JZQ6</accession>
<dbReference type="Proteomes" id="UP000769780">
    <property type="component" value="Unassembled WGS sequence"/>
</dbReference>
<comment type="caution">
    <text evidence="9">The sequence shown here is derived from an EMBL/GenBank/DDBJ whole genome shotgun (WGS) entry which is preliminary data.</text>
</comment>
<comment type="subunit">
    <text evidence="5">Part of the 50S ribosomal subunit; part of the 5S rRNA/L5/L18/L25 subcomplex. Contacts the 5S rRNA. Binds to the 5S rRNA independently of L5 and L18.</text>
</comment>
<keyword evidence="10" id="KW-1185">Reference proteome</keyword>
<dbReference type="InterPro" id="IPR037121">
    <property type="entry name" value="Ribosomal_bL25_C"/>
</dbReference>
<gene>
    <name evidence="5" type="primary">rplY</name>
    <name evidence="5" type="synonym">ctc</name>
    <name evidence="9" type="ORF">H0185_01405</name>
</gene>
<proteinExistence type="inferred from homology"/>
<evidence type="ECO:0000259" key="8">
    <source>
        <dbReference type="Pfam" id="PF14693"/>
    </source>
</evidence>
<evidence type="ECO:0000313" key="9">
    <source>
        <dbReference type="EMBL" id="MBY0095477.1"/>
    </source>
</evidence>
<keyword evidence="2 5" id="KW-0694">RNA-binding</keyword>
<name>A0ABS7JZQ6_9BACI</name>
<keyword evidence="3 5" id="KW-0689">Ribosomal protein</keyword>
<sequence length="214" mass="23095">MSAILKASGRSSNSQKSSLTRLRAEGNIPAVIYGSKMESKPVYVDSIEFIKTIREVGRNGIISLDVDGSKTDVMLSDYQQDSIKGDILHADFFAVNMKEERTATVRVALVGEAPGVKDGGVLQQAVHELSVTATPANIPQSIDLDISNLQVSEHLTVGDLKNSGGSYTIDDEDSLVLVTILPPKQEEEINSGEEQEPGHPDNEEGRETEPTTES</sequence>